<dbReference type="Pfam" id="PF00027">
    <property type="entry name" value="cNMP_binding"/>
    <property type="match status" value="1"/>
</dbReference>
<dbReference type="SMART" id="SM00419">
    <property type="entry name" value="HTH_CRP"/>
    <property type="match status" value="1"/>
</dbReference>
<dbReference type="PROSITE" id="PS51063">
    <property type="entry name" value="HTH_CRP_2"/>
    <property type="match status" value="1"/>
</dbReference>
<keyword evidence="1" id="KW-0805">Transcription regulation</keyword>
<feature type="domain" description="HTH crp-type" evidence="5">
    <location>
        <begin position="135"/>
        <end position="202"/>
    </location>
</feature>
<dbReference type="InterPro" id="IPR012318">
    <property type="entry name" value="HTH_CRP"/>
</dbReference>
<feature type="domain" description="Cyclic nucleotide-binding" evidence="4">
    <location>
        <begin position="26"/>
        <end position="76"/>
    </location>
</feature>
<dbReference type="PROSITE" id="PS50042">
    <property type="entry name" value="CNMP_BINDING_3"/>
    <property type="match status" value="1"/>
</dbReference>
<dbReference type="SUPFAM" id="SSF46785">
    <property type="entry name" value="Winged helix' DNA-binding domain"/>
    <property type="match status" value="1"/>
</dbReference>
<reference evidence="6 7" key="1">
    <citation type="submission" date="2019-12" db="EMBL/GenBank/DDBJ databases">
        <title>Rhizobium genotypes associated with high levels of biological nitrogen fixation by grain legumes in a temperate-maritime cropping system.</title>
        <authorList>
            <person name="Maluk M."/>
            <person name="Francesc Ferrando Molina F."/>
            <person name="Lopez Del Egido L."/>
            <person name="Lafos M."/>
            <person name="Langarica-Fuentes A."/>
            <person name="Gebre Yohannes G."/>
            <person name="Young M.W."/>
            <person name="Martin P."/>
            <person name="Gantlett R."/>
            <person name="Kenicer G."/>
            <person name="Hawes C."/>
            <person name="Begg G.S."/>
            <person name="Quilliam R.S."/>
            <person name="Squire G.R."/>
            <person name="Poole P.S."/>
            <person name="Young P.W."/>
            <person name="Iannetta P.M."/>
            <person name="James E.K."/>
        </authorList>
    </citation>
    <scope>NUCLEOTIDE SEQUENCE [LARGE SCALE GENOMIC DNA]</scope>
    <source>
        <strain evidence="6 7">JHI1096</strain>
    </source>
</reference>
<dbReference type="RefSeq" id="WP_164575633.1">
    <property type="nucleotide sequence ID" value="NZ_JAAXDH010000001.1"/>
</dbReference>
<proteinExistence type="predicted"/>
<dbReference type="InterPro" id="IPR018490">
    <property type="entry name" value="cNMP-bd_dom_sf"/>
</dbReference>
<dbReference type="GO" id="GO:0003700">
    <property type="term" value="F:DNA-binding transcription factor activity"/>
    <property type="evidence" value="ECO:0007669"/>
    <property type="project" value="TreeGrafter"/>
</dbReference>
<dbReference type="GO" id="GO:0005829">
    <property type="term" value="C:cytosol"/>
    <property type="evidence" value="ECO:0007669"/>
    <property type="project" value="TreeGrafter"/>
</dbReference>
<keyword evidence="2" id="KW-0238">DNA-binding</keyword>
<dbReference type="AlphaFoldDB" id="A0A6P0B1T6"/>
<protein>
    <submittedName>
        <fullName evidence="6">Cyclic nucleotide-binding domain-containing protein</fullName>
    </submittedName>
</protein>
<dbReference type="InterPro" id="IPR036390">
    <property type="entry name" value="WH_DNA-bd_sf"/>
</dbReference>
<dbReference type="PANTHER" id="PTHR24567">
    <property type="entry name" value="CRP FAMILY TRANSCRIPTIONAL REGULATORY PROTEIN"/>
    <property type="match status" value="1"/>
</dbReference>
<organism evidence="6 7">
    <name type="scientific">Rhizobium leguminosarum</name>
    <dbReference type="NCBI Taxonomy" id="384"/>
    <lineage>
        <taxon>Bacteria</taxon>
        <taxon>Pseudomonadati</taxon>
        <taxon>Pseudomonadota</taxon>
        <taxon>Alphaproteobacteria</taxon>
        <taxon>Hyphomicrobiales</taxon>
        <taxon>Rhizobiaceae</taxon>
        <taxon>Rhizobium/Agrobacterium group</taxon>
        <taxon>Rhizobium</taxon>
    </lineage>
</organism>
<name>A0A6P0B1T6_RHILE</name>
<dbReference type="InterPro" id="IPR014710">
    <property type="entry name" value="RmlC-like_jellyroll"/>
</dbReference>
<dbReference type="CDD" id="cd00038">
    <property type="entry name" value="CAP_ED"/>
    <property type="match status" value="1"/>
</dbReference>
<evidence type="ECO:0000256" key="2">
    <source>
        <dbReference type="ARBA" id="ARBA00023125"/>
    </source>
</evidence>
<evidence type="ECO:0000313" key="7">
    <source>
        <dbReference type="Proteomes" id="UP000471560"/>
    </source>
</evidence>
<evidence type="ECO:0000259" key="4">
    <source>
        <dbReference type="PROSITE" id="PS50042"/>
    </source>
</evidence>
<evidence type="ECO:0000256" key="3">
    <source>
        <dbReference type="ARBA" id="ARBA00023163"/>
    </source>
</evidence>
<dbReference type="InterPro" id="IPR000595">
    <property type="entry name" value="cNMP-bd_dom"/>
</dbReference>
<dbReference type="Gene3D" id="2.60.120.10">
    <property type="entry name" value="Jelly Rolls"/>
    <property type="match status" value="1"/>
</dbReference>
<dbReference type="PANTHER" id="PTHR24567:SF74">
    <property type="entry name" value="HTH-TYPE TRANSCRIPTIONAL REGULATOR ARCR"/>
    <property type="match status" value="1"/>
</dbReference>
<evidence type="ECO:0000313" key="6">
    <source>
        <dbReference type="EMBL" id="NEI33011.1"/>
    </source>
</evidence>
<evidence type="ECO:0000259" key="5">
    <source>
        <dbReference type="PROSITE" id="PS51063"/>
    </source>
</evidence>
<comment type="caution">
    <text evidence="6">The sequence shown here is derived from an EMBL/GenBank/DDBJ whole genome shotgun (WGS) entry which is preliminary data.</text>
</comment>
<evidence type="ECO:0000256" key="1">
    <source>
        <dbReference type="ARBA" id="ARBA00023015"/>
    </source>
</evidence>
<dbReference type="Proteomes" id="UP000471560">
    <property type="component" value="Unassembled WGS sequence"/>
</dbReference>
<dbReference type="SMART" id="SM00100">
    <property type="entry name" value="cNMP"/>
    <property type="match status" value="1"/>
</dbReference>
<sequence>MDPSTAAAAEWLPRNIETRQRSLARGEVLFRKDDATVGFYEVTQGQVRLFRVDQTGREVVLHVAGPGELIAEASLFAQVYHCDAVAVTDARVRLYPKDTLLAAFRRNPEALAGFAARLAHELMALRTRLELRNIRSARERVENYLALNAGSDRRTIALRGTVKDLAAELGLTHEALYRTLNKLEAEGAIARTKNEIILKTASV</sequence>
<dbReference type="InterPro" id="IPR050397">
    <property type="entry name" value="Env_Response_Regulators"/>
</dbReference>
<dbReference type="GO" id="GO:0003677">
    <property type="term" value="F:DNA binding"/>
    <property type="evidence" value="ECO:0007669"/>
    <property type="project" value="UniProtKB-KW"/>
</dbReference>
<gene>
    <name evidence="6" type="ORF">GR204_03155</name>
</gene>
<dbReference type="Pfam" id="PF13545">
    <property type="entry name" value="HTH_Crp_2"/>
    <property type="match status" value="1"/>
</dbReference>
<dbReference type="SUPFAM" id="SSF51206">
    <property type="entry name" value="cAMP-binding domain-like"/>
    <property type="match status" value="1"/>
</dbReference>
<dbReference type="EMBL" id="WUEZ01000003">
    <property type="protein sequence ID" value="NEI33011.1"/>
    <property type="molecule type" value="Genomic_DNA"/>
</dbReference>
<accession>A0A6P0B1T6</accession>
<keyword evidence="3" id="KW-0804">Transcription</keyword>